<feature type="region of interest" description="Disordered" evidence="1">
    <location>
        <begin position="43"/>
        <end position="74"/>
    </location>
</feature>
<evidence type="ECO:0000313" key="2">
    <source>
        <dbReference type="EMBL" id="KAF0929164.1"/>
    </source>
</evidence>
<proteinExistence type="predicted"/>
<evidence type="ECO:0000313" key="3">
    <source>
        <dbReference type="Proteomes" id="UP000479710"/>
    </source>
</evidence>
<accession>A0A6G1EX03</accession>
<dbReference type="Proteomes" id="UP000479710">
    <property type="component" value="Unassembled WGS sequence"/>
</dbReference>
<comment type="caution">
    <text evidence="2">The sequence shown here is derived from an EMBL/GenBank/DDBJ whole genome shotgun (WGS) entry which is preliminary data.</text>
</comment>
<gene>
    <name evidence="2" type="ORF">E2562_016403</name>
</gene>
<organism evidence="2 3">
    <name type="scientific">Oryza meyeriana var. granulata</name>
    <dbReference type="NCBI Taxonomy" id="110450"/>
    <lineage>
        <taxon>Eukaryota</taxon>
        <taxon>Viridiplantae</taxon>
        <taxon>Streptophyta</taxon>
        <taxon>Embryophyta</taxon>
        <taxon>Tracheophyta</taxon>
        <taxon>Spermatophyta</taxon>
        <taxon>Magnoliopsida</taxon>
        <taxon>Liliopsida</taxon>
        <taxon>Poales</taxon>
        <taxon>Poaceae</taxon>
        <taxon>BOP clade</taxon>
        <taxon>Oryzoideae</taxon>
        <taxon>Oryzeae</taxon>
        <taxon>Oryzinae</taxon>
        <taxon>Oryza</taxon>
        <taxon>Oryza meyeriana</taxon>
    </lineage>
</organism>
<dbReference type="AlphaFoldDB" id="A0A6G1EX03"/>
<reference evidence="2 3" key="1">
    <citation type="submission" date="2019-11" db="EMBL/GenBank/DDBJ databases">
        <title>Whole genome sequence of Oryza granulata.</title>
        <authorList>
            <person name="Li W."/>
        </authorList>
    </citation>
    <scope>NUCLEOTIDE SEQUENCE [LARGE SCALE GENOMIC DNA]</scope>
    <source>
        <strain evidence="3">cv. Menghai</strain>
        <tissue evidence="2">Leaf</tissue>
    </source>
</reference>
<dbReference type="EMBL" id="SPHZ02000002">
    <property type="protein sequence ID" value="KAF0929164.1"/>
    <property type="molecule type" value="Genomic_DNA"/>
</dbReference>
<sequence>MAAADVTDHGAGACSAVAGDRVVVRVPAMADLLLVDPVADADPKATADREAAAARDRKATAARDREREASADRARQRVLLTDAAAAAA</sequence>
<keyword evidence="3" id="KW-1185">Reference proteome</keyword>
<evidence type="ECO:0000256" key="1">
    <source>
        <dbReference type="SAM" id="MobiDB-lite"/>
    </source>
</evidence>
<name>A0A6G1EX03_9ORYZ</name>
<protein>
    <submittedName>
        <fullName evidence="2">Uncharacterized protein</fullName>
    </submittedName>
</protein>